<protein>
    <submittedName>
        <fullName evidence="2">Uncharacterized protein</fullName>
    </submittedName>
</protein>
<comment type="caution">
    <text evidence="2">The sequence shown here is derived from an EMBL/GenBank/DDBJ whole genome shotgun (WGS) entry which is preliminary data.</text>
</comment>
<feature type="compositionally biased region" description="Basic residues" evidence="1">
    <location>
        <begin position="146"/>
        <end position="159"/>
    </location>
</feature>
<dbReference type="EMBL" id="BQNB010010968">
    <property type="protein sequence ID" value="GJS84370.1"/>
    <property type="molecule type" value="Genomic_DNA"/>
</dbReference>
<evidence type="ECO:0000313" key="3">
    <source>
        <dbReference type="Proteomes" id="UP001151760"/>
    </source>
</evidence>
<feature type="region of interest" description="Disordered" evidence="1">
    <location>
        <begin position="265"/>
        <end position="327"/>
    </location>
</feature>
<evidence type="ECO:0000313" key="2">
    <source>
        <dbReference type="EMBL" id="GJS84370.1"/>
    </source>
</evidence>
<feature type="region of interest" description="Disordered" evidence="1">
    <location>
        <begin position="137"/>
        <end position="199"/>
    </location>
</feature>
<organism evidence="2 3">
    <name type="scientific">Tanacetum coccineum</name>
    <dbReference type="NCBI Taxonomy" id="301880"/>
    <lineage>
        <taxon>Eukaryota</taxon>
        <taxon>Viridiplantae</taxon>
        <taxon>Streptophyta</taxon>
        <taxon>Embryophyta</taxon>
        <taxon>Tracheophyta</taxon>
        <taxon>Spermatophyta</taxon>
        <taxon>Magnoliopsida</taxon>
        <taxon>eudicotyledons</taxon>
        <taxon>Gunneridae</taxon>
        <taxon>Pentapetalae</taxon>
        <taxon>asterids</taxon>
        <taxon>campanulids</taxon>
        <taxon>Asterales</taxon>
        <taxon>Asteraceae</taxon>
        <taxon>Asteroideae</taxon>
        <taxon>Anthemideae</taxon>
        <taxon>Anthemidinae</taxon>
        <taxon>Tanacetum</taxon>
    </lineage>
</organism>
<keyword evidence="3" id="KW-1185">Reference proteome</keyword>
<dbReference type="Proteomes" id="UP001151760">
    <property type="component" value="Unassembled WGS sequence"/>
</dbReference>
<sequence>MAMNNLYQPWRAILSMINQCLTCKTFGYDRPRYPVLQMLWGIITSTNVDYAKLMWEEFVQAIQTSLTDKANLGSPTKKDRKDKPHVIPYCRFTKLIICHLGRIHNLHQRSESPLHLAEEDLRIASYYNDTKMVTKHDQKIAAEKGGKKKPVTAKQLKPKSAKEKSSKPAPTPKPKTPLQLIDEDEPTQPELEPDTEYPGKRDEYDVERAIHISLELFQAQSQAHVGGVAIREPVAEATRPLHVVEGKGKAIAIEEQAAQSLLALHTPKRRIRDSSSHADAETGAGTDKTNTGGDTEILLIGEEQDPGKTPESQPPPDDDKMDEDQAGPDPREIRVVLAGPNPEPSHDEFMANVYPNVHESLKFPTDEHVILEDPLSSTGTLSSMKNLDDAYIIGDQFLNEKSTEDESKKLNVEAEVVSMVTVLIYQASSSVPPLSTPVIDLSSPKLVSSTTQAPIFTATTMTTTTTLPLPPPPQQQSTTDSELVACVTTLEKKFSDLEQKNKNLDNTTRNLGSRVFTLELRDLPHKIDETVREAVKEVVHVALQAPLRDHFRELPEADMKEILHQQMFESGTYKSLHEHVALYEALEAPMEQENRGEFLVEKDKSLEDVPMLDTTHISDLEDTDSTHLPKIKPRPEWLKPIPEEDRPATPEPDWVIPPNELPEPKNSWANELTNSFKDPEENKLLQKTGDMGSFITWFCKRIGKKKLSKSDLEGPAFKVAKAFHENNISLQFQMEECHRMLKDQVDLVNPEGHRLVPDLSKPWPLGGPPSQVNIQSQYFFNKDLEYLVLGDKGRRSALSISKLKVAQYLDFGLEELVPSLWIESEREYDISDAYGISYWWFKHKEFYITRYSAPSDRIKVRSYMRILNVVSLKTLERYGYTYLKEIVLRRANYKEYKISEGDFKNLHPNDFEDLYLLHLQGQLNHLSGDDKVHLFNAVNLWIRNIVIRKRVEDLQLRIEKDYTIVSKPREIIYRDNDQRKMMRETEVHKFSDGTLNRILDKLDHIVKEFKLYKYNPGMETRIWSEDDRRRSKDFMKVIERRLKIRRIFRSLKSFV</sequence>
<name>A0ABQ4Z5F9_9ASTR</name>
<reference evidence="2" key="2">
    <citation type="submission" date="2022-01" db="EMBL/GenBank/DDBJ databases">
        <authorList>
            <person name="Yamashiro T."/>
            <person name="Shiraishi A."/>
            <person name="Satake H."/>
            <person name="Nakayama K."/>
        </authorList>
    </citation>
    <scope>NUCLEOTIDE SEQUENCE</scope>
</reference>
<evidence type="ECO:0000256" key="1">
    <source>
        <dbReference type="SAM" id="MobiDB-lite"/>
    </source>
</evidence>
<feature type="region of interest" description="Disordered" evidence="1">
    <location>
        <begin position="621"/>
        <end position="660"/>
    </location>
</feature>
<feature type="compositionally biased region" description="Basic and acidic residues" evidence="1">
    <location>
        <begin position="621"/>
        <end position="648"/>
    </location>
</feature>
<gene>
    <name evidence="2" type="ORF">Tco_0750911</name>
</gene>
<accession>A0ABQ4Z5F9</accession>
<proteinExistence type="predicted"/>
<feature type="compositionally biased region" description="Acidic residues" evidence="1">
    <location>
        <begin position="181"/>
        <end position="195"/>
    </location>
</feature>
<reference evidence="2" key="1">
    <citation type="journal article" date="2022" name="Int. J. Mol. Sci.">
        <title>Draft Genome of Tanacetum Coccineum: Genomic Comparison of Closely Related Tanacetum-Family Plants.</title>
        <authorList>
            <person name="Yamashiro T."/>
            <person name="Shiraishi A."/>
            <person name="Nakayama K."/>
            <person name="Satake H."/>
        </authorList>
    </citation>
    <scope>NUCLEOTIDE SEQUENCE</scope>
</reference>